<sequence>MQGKTLTEHEEFRPPGALRHRWKKNKQKGCVSRAEERPRVCRHWKWRSLLRRLEIRDPSGSVLFGEVAASHKKWST</sequence>
<evidence type="ECO:0000313" key="2">
    <source>
        <dbReference type="EMBL" id="KAJ1195085.1"/>
    </source>
</evidence>
<evidence type="ECO:0000313" key="3">
    <source>
        <dbReference type="Proteomes" id="UP001066276"/>
    </source>
</evidence>
<gene>
    <name evidence="2" type="ORF">NDU88_004367</name>
</gene>
<feature type="region of interest" description="Disordered" evidence="1">
    <location>
        <begin position="1"/>
        <end position="25"/>
    </location>
</feature>
<feature type="compositionally biased region" description="Basic and acidic residues" evidence="1">
    <location>
        <begin position="1"/>
        <end position="13"/>
    </location>
</feature>
<evidence type="ECO:0000256" key="1">
    <source>
        <dbReference type="SAM" id="MobiDB-lite"/>
    </source>
</evidence>
<proteinExistence type="predicted"/>
<dbReference type="EMBL" id="JANPWB010000004">
    <property type="protein sequence ID" value="KAJ1195085.1"/>
    <property type="molecule type" value="Genomic_DNA"/>
</dbReference>
<dbReference type="AlphaFoldDB" id="A0AAV7V119"/>
<keyword evidence="3" id="KW-1185">Reference proteome</keyword>
<comment type="caution">
    <text evidence="2">The sequence shown here is derived from an EMBL/GenBank/DDBJ whole genome shotgun (WGS) entry which is preliminary data.</text>
</comment>
<accession>A0AAV7V119</accession>
<protein>
    <submittedName>
        <fullName evidence="2">Uncharacterized protein</fullName>
    </submittedName>
</protein>
<reference evidence="2" key="1">
    <citation type="journal article" date="2022" name="bioRxiv">
        <title>Sequencing and chromosome-scale assembly of the giantPleurodeles waltlgenome.</title>
        <authorList>
            <person name="Brown T."/>
            <person name="Elewa A."/>
            <person name="Iarovenko S."/>
            <person name="Subramanian E."/>
            <person name="Araus A.J."/>
            <person name="Petzold A."/>
            <person name="Susuki M."/>
            <person name="Suzuki K.-i.T."/>
            <person name="Hayashi T."/>
            <person name="Toyoda A."/>
            <person name="Oliveira C."/>
            <person name="Osipova E."/>
            <person name="Leigh N.D."/>
            <person name="Simon A."/>
            <person name="Yun M.H."/>
        </authorList>
    </citation>
    <scope>NUCLEOTIDE SEQUENCE</scope>
    <source>
        <strain evidence="2">20211129_DDA</strain>
        <tissue evidence="2">Liver</tissue>
    </source>
</reference>
<name>A0AAV7V119_PLEWA</name>
<organism evidence="2 3">
    <name type="scientific">Pleurodeles waltl</name>
    <name type="common">Iberian ribbed newt</name>
    <dbReference type="NCBI Taxonomy" id="8319"/>
    <lineage>
        <taxon>Eukaryota</taxon>
        <taxon>Metazoa</taxon>
        <taxon>Chordata</taxon>
        <taxon>Craniata</taxon>
        <taxon>Vertebrata</taxon>
        <taxon>Euteleostomi</taxon>
        <taxon>Amphibia</taxon>
        <taxon>Batrachia</taxon>
        <taxon>Caudata</taxon>
        <taxon>Salamandroidea</taxon>
        <taxon>Salamandridae</taxon>
        <taxon>Pleurodelinae</taxon>
        <taxon>Pleurodeles</taxon>
    </lineage>
</organism>
<dbReference type="Proteomes" id="UP001066276">
    <property type="component" value="Chromosome 2_2"/>
</dbReference>